<gene>
    <name evidence="5" type="ORF">QFZ22_002175</name>
</gene>
<proteinExistence type="inferred from homology"/>
<dbReference type="AlphaFoldDB" id="A0AAW8FAW1"/>
<organism evidence="5 6">
    <name type="scientific">Streptomyces canus</name>
    <dbReference type="NCBI Taxonomy" id="58343"/>
    <lineage>
        <taxon>Bacteria</taxon>
        <taxon>Bacillati</taxon>
        <taxon>Actinomycetota</taxon>
        <taxon>Actinomycetes</taxon>
        <taxon>Kitasatosporales</taxon>
        <taxon>Streptomycetaceae</taxon>
        <taxon>Streptomyces</taxon>
        <taxon>Streptomyces aurantiacus group</taxon>
    </lineage>
</organism>
<keyword evidence="3" id="KW-1133">Transmembrane helix</keyword>
<keyword evidence="3" id="KW-0812">Transmembrane</keyword>
<reference evidence="5" key="1">
    <citation type="submission" date="2023-07" db="EMBL/GenBank/DDBJ databases">
        <title>Comparative genomics of wheat-associated soil bacteria to identify genetic determinants of phenazine resistance.</title>
        <authorList>
            <person name="Mouncey N."/>
        </authorList>
    </citation>
    <scope>NUCLEOTIDE SEQUENCE</scope>
    <source>
        <strain evidence="5">V4I22</strain>
    </source>
</reference>
<evidence type="ECO:0000259" key="4">
    <source>
        <dbReference type="Pfam" id="PF19365"/>
    </source>
</evidence>
<dbReference type="Gene3D" id="1.20.120.1760">
    <property type="match status" value="1"/>
</dbReference>
<protein>
    <submittedName>
        <fullName evidence="5">Phosphatidylglycerophosphate synthase</fullName>
    </submittedName>
</protein>
<feature type="transmembrane region" description="Helical" evidence="3">
    <location>
        <begin position="361"/>
        <end position="383"/>
    </location>
</feature>
<comment type="caution">
    <text evidence="5">The sequence shown here is derived from an EMBL/GenBank/DDBJ whole genome shotgun (WGS) entry which is preliminary data.</text>
</comment>
<dbReference type="InterPro" id="IPR000462">
    <property type="entry name" value="CDP-OH_P_trans"/>
</dbReference>
<dbReference type="GO" id="GO:0016020">
    <property type="term" value="C:membrane"/>
    <property type="evidence" value="ECO:0007669"/>
    <property type="project" value="InterPro"/>
</dbReference>
<dbReference type="Proteomes" id="UP001234216">
    <property type="component" value="Unassembled WGS sequence"/>
</dbReference>
<dbReference type="GO" id="GO:0008654">
    <property type="term" value="P:phospholipid biosynthetic process"/>
    <property type="evidence" value="ECO:0007669"/>
    <property type="project" value="InterPro"/>
</dbReference>
<evidence type="ECO:0000256" key="1">
    <source>
        <dbReference type="ARBA" id="ARBA00022679"/>
    </source>
</evidence>
<dbReference type="PROSITE" id="PS00379">
    <property type="entry name" value="CDP_ALCOHOL_P_TRANSF"/>
    <property type="match status" value="1"/>
</dbReference>
<feature type="transmembrane region" description="Helical" evidence="3">
    <location>
        <begin position="447"/>
        <end position="464"/>
    </location>
</feature>
<evidence type="ECO:0000256" key="3">
    <source>
        <dbReference type="SAM" id="Phobius"/>
    </source>
</evidence>
<feature type="domain" description="DUF5941" evidence="4">
    <location>
        <begin position="394"/>
        <end position="597"/>
    </location>
</feature>
<comment type="similarity">
    <text evidence="2">Belongs to the CDP-alcohol phosphatidyltransferase class-I family.</text>
</comment>
<dbReference type="RefSeq" id="WP_306973759.1">
    <property type="nucleotide sequence ID" value="NZ_JAUSZV010000005.1"/>
</dbReference>
<feature type="transmembrane region" description="Helical" evidence="3">
    <location>
        <begin position="545"/>
        <end position="576"/>
    </location>
</feature>
<evidence type="ECO:0000256" key="2">
    <source>
        <dbReference type="RuleBase" id="RU003750"/>
    </source>
</evidence>
<name>A0AAW8FAW1_9ACTN</name>
<keyword evidence="1 2" id="KW-0808">Transferase</keyword>
<evidence type="ECO:0000313" key="5">
    <source>
        <dbReference type="EMBL" id="MDQ0906190.1"/>
    </source>
</evidence>
<dbReference type="Pfam" id="PF01066">
    <property type="entry name" value="CDP-OH_P_transf"/>
    <property type="match status" value="1"/>
</dbReference>
<dbReference type="EMBL" id="JAUSZV010000005">
    <property type="protein sequence ID" value="MDQ0906190.1"/>
    <property type="molecule type" value="Genomic_DNA"/>
</dbReference>
<sequence length="597" mass="62384">MSTAILTGQPVPGSSIEGDLRSLGFDVLVAVDAADAERLVAEAPCEQRVALVDARFVGHVHALRLGLTDPRFPLAAVPGAVTAQPAGRVTLTRALARENSAGGGTAVAVDSLPDRIVTALADDGADVYRPELGSLVAAVPADPQARNEARQAVADVDDEAVRLKSAVKSRDGFFTTHFISPYSRYLARWCARRGLTPNQVTTASLITALIAAACAATGTRGGFVAAGVLLIASFVLDCTDGQLARYSLQYSTLGAWLDATFDRAKEYAYYAGLALGAARGGDDVWALALGAMILQTCRHVVDFSFNEANHDATANTSPTAALSDKLDSVGWTVWVRRMIVLPIGERWAMIAVLTAVTTPRITFYVLLVGCAFAATYTTAGRVLRSLTRKAQRTDRAAQALADLADSGPLAGLLARILPGTPRGTAPLSAAAGAVATALAAWAWGPDWMVVLVAGLYVLLSAEAVSRPLKGPLDWLIPPLFRAAEYGTVLILAAKADVNGALPAAFGLVAAVAYHHYDTVYRIRGNAGAPPAWLVRAIGGHEGRTLLVTVLAALLTASQFTVALTVLAVAVALLVLVESIRFWVSAGAPAVHDEGEPA</sequence>
<accession>A0AAW8FAW1</accession>
<dbReference type="Pfam" id="PF19365">
    <property type="entry name" value="DUF5941"/>
    <property type="match status" value="1"/>
</dbReference>
<evidence type="ECO:0000313" key="6">
    <source>
        <dbReference type="Proteomes" id="UP001234216"/>
    </source>
</evidence>
<dbReference type="InterPro" id="IPR045985">
    <property type="entry name" value="DUF5941"/>
</dbReference>
<dbReference type="GO" id="GO:0016780">
    <property type="term" value="F:phosphotransferase activity, for other substituted phosphate groups"/>
    <property type="evidence" value="ECO:0007669"/>
    <property type="project" value="InterPro"/>
</dbReference>
<dbReference type="InterPro" id="IPR043130">
    <property type="entry name" value="CDP-OH_PTrfase_TM_dom"/>
</dbReference>
<dbReference type="InterPro" id="IPR048254">
    <property type="entry name" value="CDP_ALCOHOL_P_TRANSF_CS"/>
</dbReference>
<keyword evidence="3" id="KW-0472">Membrane</keyword>